<evidence type="ECO:0000313" key="4">
    <source>
        <dbReference type="Proteomes" id="UP000799770"/>
    </source>
</evidence>
<keyword evidence="4" id="KW-1185">Reference proteome</keyword>
<evidence type="ECO:0000313" key="3">
    <source>
        <dbReference type="EMBL" id="KAF2107324.1"/>
    </source>
</evidence>
<evidence type="ECO:0000259" key="2">
    <source>
        <dbReference type="PROSITE" id="PS51184"/>
    </source>
</evidence>
<protein>
    <recommendedName>
        <fullName evidence="2">JmjC domain-containing protein</fullName>
    </recommendedName>
</protein>
<dbReference type="Proteomes" id="UP000799770">
    <property type="component" value="Unassembled WGS sequence"/>
</dbReference>
<sequence length="455" mass="51423">MMASPPRSRTFKEIELALINSPSDQASQILRHLKASERGWIACRPDRMPGYIQEQYGPSSLDKPQVYDDSHLPWKKMPTINETRILAQKALKNAKTVDYKPSKGDQKNDRWDAETLIKSLNDERIQGKGCVQDLLCPELGTGYNTPKHSTLEGTLGLSNFYCNVMSPGTFTSLQLDMVYNHGRCVLITGTRAWLMFPPAKDNLRLLLSFYKRELDADALFAQLRFGTVFVQRWGETVAIPPFAIFMVTSLDKSVSADWEITTSAALPRRLELISLFGTQWSRDPNSEHEELVLFANNLHMDLNTVINEVLKTTNSKLITSLMGNFESIEEEVRKLWNASGNSSWSSSLLFSLALAMYVKSKKQKKGLQCYLCKRKIDGLRAGQPVLEAHIRDEHWPKKSAEGLVQKSVVGEGVKPSTRKRGRTGVTEKDEDSVKEKRIQPAGKKRRKLEEDGFVV</sequence>
<gene>
    <name evidence="3" type="ORF">BDV96DRAFT_304222</name>
</gene>
<dbReference type="Gene3D" id="2.60.120.650">
    <property type="entry name" value="Cupin"/>
    <property type="match status" value="1"/>
</dbReference>
<dbReference type="SUPFAM" id="SSF51197">
    <property type="entry name" value="Clavaminate synthase-like"/>
    <property type="match status" value="1"/>
</dbReference>
<proteinExistence type="predicted"/>
<reference evidence="3" key="1">
    <citation type="journal article" date="2020" name="Stud. Mycol.">
        <title>101 Dothideomycetes genomes: a test case for predicting lifestyles and emergence of pathogens.</title>
        <authorList>
            <person name="Haridas S."/>
            <person name="Albert R."/>
            <person name="Binder M."/>
            <person name="Bloem J."/>
            <person name="Labutti K."/>
            <person name="Salamov A."/>
            <person name="Andreopoulos B."/>
            <person name="Baker S."/>
            <person name="Barry K."/>
            <person name="Bills G."/>
            <person name="Bluhm B."/>
            <person name="Cannon C."/>
            <person name="Castanera R."/>
            <person name="Culley D."/>
            <person name="Daum C."/>
            <person name="Ezra D."/>
            <person name="Gonzalez J."/>
            <person name="Henrissat B."/>
            <person name="Kuo A."/>
            <person name="Liang C."/>
            <person name="Lipzen A."/>
            <person name="Lutzoni F."/>
            <person name="Magnuson J."/>
            <person name="Mondo S."/>
            <person name="Nolan M."/>
            <person name="Ohm R."/>
            <person name="Pangilinan J."/>
            <person name="Park H.-J."/>
            <person name="Ramirez L."/>
            <person name="Alfaro M."/>
            <person name="Sun H."/>
            <person name="Tritt A."/>
            <person name="Yoshinaga Y."/>
            <person name="Zwiers L.-H."/>
            <person name="Turgeon B."/>
            <person name="Goodwin S."/>
            <person name="Spatafora J."/>
            <person name="Crous P."/>
            <person name="Grigoriev I."/>
        </authorList>
    </citation>
    <scope>NUCLEOTIDE SEQUENCE</scope>
    <source>
        <strain evidence="3">CBS 627.86</strain>
    </source>
</reference>
<dbReference type="PROSITE" id="PS51184">
    <property type="entry name" value="JMJC"/>
    <property type="match status" value="1"/>
</dbReference>
<accession>A0A6A5YKT2</accession>
<evidence type="ECO:0000256" key="1">
    <source>
        <dbReference type="SAM" id="MobiDB-lite"/>
    </source>
</evidence>
<dbReference type="AlphaFoldDB" id="A0A6A5YKT2"/>
<dbReference type="EMBL" id="ML977355">
    <property type="protein sequence ID" value="KAF2107324.1"/>
    <property type="molecule type" value="Genomic_DNA"/>
</dbReference>
<name>A0A6A5YKT2_9PLEO</name>
<dbReference type="InterPro" id="IPR003347">
    <property type="entry name" value="JmjC_dom"/>
</dbReference>
<feature type="region of interest" description="Disordered" evidence="1">
    <location>
        <begin position="406"/>
        <end position="455"/>
    </location>
</feature>
<feature type="domain" description="JmjC" evidence="2">
    <location>
        <begin position="134"/>
        <end position="277"/>
    </location>
</feature>
<organism evidence="3 4">
    <name type="scientific">Lophiotrema nucula</name>
    <dbReference type="NCBI Taxonomy" id="690887"/>
    <lineage>
        <taxon>Eukaryota</taxon>
        <taxon>Fungi</taxon>
        <taxon>Dikarya</taxon>
        <taxon>Ascomycota</taxon>
        <taxon>Pezizomycotina</taxon>
        <taxon>Dothideomycetes</taxon>
        <taxon>Pleosporomycetidae</taxon>
        <taxon>Pleosporales</taxon>
        <taxon>Lophiotremataceae</taxon>
        <taxon>Lophiotrema</taxon>
    </lineage>
</organism>
<feature type="compositionally biased region" description="Basic and acidic residues" evidence="1">
    <location>
        <begin position="425"/>
        <end position="438"/>
    </location>
</feature>